<organism evidence="3 4">
    <name type="scientific">Dipteronia dyeriana</name>
    <dbReference type="NCBI Taxonomy" id="168575"/>
    <lineage>
        <taxon>Eukaryota</taxon>
        <taxon>Viridiplantae</taxon>
        <taxon>Streptophyta</taxon>
        <taxon>Embryophyta</taxon>
        <taxon>Tracheophyta</taxon>
        <taxon>Spermatophyta</taxon>
        <taxon>Magnoliopsida</taxon>
        <taxon>eudicotyledons</taxon>
        <taxon>Gunneridae</taxon>
        <taxon>Pentapetalae</taxon>
        <taxon>rosids</taxon>
        <taxon>malvids</taxon>
        <taxon>Sapindales</taxon>
        <taxon>Sapindaceae</taxon>
        <taxon>Hippocastanoideae</taxon>
        <taxon>Acereae</taxon>
        <taxon>Dipteronia</taxon>
    </lineage>
</organism>
<proteinExistence type="predicted"/>
<dbReference type="PANTHER" id="PTHR47599:SF4">
    <property type="entry name" value="POLYPROTEIN"/>
    <property type="match status" value="1"/>
</dbReference>
<dbReference type="InterPro" id="IPR051596">
    <property type="entry name" value="Caulimoviridae_Movement"/>
</dbReference>
<evidence type="ECO:0000259" key="2">
    <source>
        <dbReference type="Pfam" id="PF24496"/>
    </source>
</evidence>
<reference evidence="3" key="1">
    <citation type="journal article" date="2023" name="Plant J.">
        <title>Genome sequences and population genomics provide insights into the demographic history, inbreeding, and mutation load of two 'living fossil' tree species of Dipteronia.</title>
        <authorList>
            <person name="Feng Y."/>
            <person name="Comes H.P."/>
            <person name="Chen J."/>
            <person name="Zhu S."/>
            <person name="Lu R."/>
            <person name="Zhang X."/>
            <person name="Li P."/>
            <person name="Qiu J."/>
            <person name="Olsen K.M."/>
            <person name="Qiu Y."/>
        </authorList>
    </citation>
    <scope>NUCLEOTIDE SEQUENCE</scope>
    <source>
        <strain evidence="3">KIB01</strain>
    </source>
</reference>
<feature type="region of interest" description="Disordered" evidence="1">
    <location>
        <begin position="375"/>
        <end position="398"/>
    </location>
</feature>
<dbReference type="InterPro" id="IPR056010">
    <property type="entry name" value="DUF7588"/>
</dbReference>
<protein>
    <recommendedName>
        <fullName evidence="2">DUF7588 domain-containing protein</fullName>
    </recommendedName>
</protein>
<dbReference type="EMBL" id="JANJYI010000006">
    <property type="protein sequence ID" value="KAK2644993.1"/>
    <property type="molecule type" value="Genomic_DNA"/>
</dbReference>
<dbReference type="PANTHER" id="PTHR47599">
    <property type="entry name" value="CELL-TO-CELL MOVEMENT PROTEIN"/>
    <property type="match status" value="1"/>
</dbReference>
<gene>
    <name evidence="3" type="ORF">Ddye_020188</name>
</gene>
<dbReference type="Proteomes" id="UP001280121">
    <property type="component" value="Unassembled WGS sequence"/>
</dbReference>
<evidence type="ECO:0000313" key="4">
    <source>
        <dbReference type="Proteomes" id="UP001280121"/>
    </source>
</evidence>
<evidence type="ECO:0000256" key="1">
    <source>
        <dbReference type="SAM" id="MobiDB-lite"/>
    </source>
</evidence>
<dbReference type="Pfam" id="PF24496">
    <property type="entry name" value="DUF7588"/>
    <property type="match status" value="1"/>
</dbReference>
<dbReference type="Pfam" id="PF01107">
    <property type="entry name" value="MP"/>
    <property type="match status" value="1"/>
</dbReference>
<evidence type="ECO:0000313" key="3">
    <source>
        <dbReference type="EMBL" id="KAK2644993.1"/>
    </source>
</evidence>
<feature type="compositionally biased region" description="Basic and acidic residues" evidence="1">
    <location>
        <begin position="375"/>
        <end position="389"/>
    </location>
</feature>
<accession>A0AAD9U039</accession>
<dbReference type="InterPro" id="IPR028919">
    <property type="entry name" value="Viral_movement"/>
</dbReference>
<feature type="domain" description="DUF7588" evidence="2">
    <location>
        <begin position="301"/>
        <end position="356"/>
    </location>
</feature>
<dbReference type="AlphaFoldDB" id="A0AAD9U039"/>
<keyword evidence="4" id="KW-1185">Reference proteome</keyword>
<comment type="caution">
    <text evidence="3">The sequence shown here is derived from an EMBL/GenBank/DDBJ whole genome shotgun (WGS) entry which is preliminary data.</text>
</comment>
<sequence>MHIGSVQVGIKPLSKIGLNNSLLIVLRDKRITDYKEFIIGMVETTLTYGPIYFQCYPNFSIALNTDEHKEIYLVIDIQTHNYKFLERSSPYKLVDRIHYRVLISSLIPSFIPPSIPTDQTICFNASPSVNVLVPVPVKWENVNFLDDWVKEKVDQPSYKTPMRNLHDFVTEQDETLRISFKSGLSIRENDNSRTSEDFQSARHSLSSQSRLNIARQIPSLILDQRTNLISQYKPTSSETSPSNLEIPNPTRVTNIHKTPEQITQPIHSYHQEGHTSPTPSQVLTKIPEPKESNIDLDFLLNGYLSSNNEELRTKYEKSYNERKRKQFQERWFQCIKILDKEIPFFEWYINRKTLEQQQCLVINQNRIRTYKTKRGEEKQFHPPPKHLEIELPNENPENNNNTTLCTPFIIFDDPLSANIPSSSQQVGIVMRQNNYTNLFLNSIGEQL</sequence>
<name>A0AAD9U039_9ROSI</name>